<keyword evidence="3" id="KW-1185">Reference proteome</keyword>
<feature type="transmembrane region" description="Helical" evidence="1">
    <location>
        <begin position="115"/>
        <end position="137"/>
    </location>
</feature>
<feature type="transmembrane region" description="Helical" evidence="1">
    <location>
        <begin position="6"/>
        <end position="26"/>
    </location>
</feature>
<dbReference type="EMBL" id="JAUJEB010000005">
    <property type="protein sequence ID" value="MDN5214574.1"/>
    <property type="molecule type" value="Genomic_DNA"/>
</dbReference>
<reference evidence="2" key="1">
    <citation type="submission" date="2023-06" db="EMBL/GenBank/DDBJ databases">
        <title>Genomic of Agaribacillus aureum.</title>
        <authorList>
            <person name="Wang G."/>
        </authorList>
    </citation>
    <scope>NUCLEOTIDE SEQUENCE</scope>
    <source>
        <strain evidence="2">BMA12</strain>
    </source>
</reference>
<evidence type="ECO:0000256" key="1">
    <source>
        <dbReference type="SAM" id="Phobius"/>
    </source>
</evidence>
<evidence type="ECO:0000313" key="3">
    <source>
        <dbReference type="Proteomes" id="UP001172083"/>
    </source>
</evidence>
<proteinExistence type="predicted"/>
<feature type="transmembrane region" description="Helical" evidence="1">
    <location>
        <begin position="89"/>
        <end position="108"/>
    </location>
</feature>
<dbReference type="Proteomes" id="UP001172083">
    <property type="component" value="Unassembled WGS sequence"/>
</dbReference>
<feature type="transmembrane region" description="Helical" evidence="1">
    <location>
        <begin position="54"/>
        <end position="77"/>
    </location>
</feature>
<dbReference type="InterPro" id="IPR013879">
    <property type="entry name" value="DUF1761"/>
</dbReference>
<organism evidence="2 3">
    <name type="scientific">Agaribacillus aureus</name>
    <dbReference type="NCBI Taxonomy" id="3051825"/>
    <lineage>
        <taxon>Bacteria</taxon>
        <taxon>Pseudomonadati</taxon>
        <taxon>Bacteroidota</taxon>
        <taxon>Cytophagia</taxon>
        <taxon>Cytophagales</taxon>
        <taxon>Splendidivirgaceae</taxon>
        <taxon>Agaribacillus</taxon>
    </lineage>
</organism>
<evidence type="ECO:0000313" key="2">
    <source>
        <dbReference type="EMBL" id="MDN5214574.1"/>
    </source>
</evidence>
<dbReference type="RefSeq" id="WP_346759913.1">
    <property type="nucleotide sequence ID" value="NZ_JAUJEB010000005.1"/>
</dbReference>
<protein>
    <submittedName>
        <fullName evidence="2">DUF1761 domain-containing protein</fullName>
    </submittedName>
</protein>
<dbReference type="Pfam" id="PF08570">
    <property type="entry name" value="DUF1761"/>
    <property type="match status" value="1"/>
</dbReference>
<name>A0ABT8L9Y8_9BACT</name>
<gene>
    <name evidence="2" type="ORF">QQ020_21015</name>
</gene>
<accession>A0ABT8L9Y8</accession>
<keyword evidence="1" id="KW-0472">Membrane</keyword>
<comment type="caution">
    <text evidence="2">The sequence shown here is derived from an EMBL/GenBank/DDBJ whole genome shotgun (WGS) entry which is preliminary data.</text>
</comment>
<sequence length="138" mass="15154">MEFASINFLAVLVSAIVSFALGALWYSPALFGKTWQLELGFSDEDLKGANMGKIFGSSFVLMLIMGLGMAMLIQGHFDQEITWLSGLKHGIYIGLVFVGASMGINMLYQRKSLKLWFIDAGYQIVFLGIMGAILGAWD</sequence>
<keyword evidence="1" id="KW-1133">Transmembrane helix</keyword>
<keyword evidence="1" id="KW-0812">Transmembrane</keyword>